<sequence length="468" mass="49814">MTTSAPAQQGETGHARLSTKLCLGFSVGTIGVSIMLNAVSTYFPLMMSTVLGQSPQIAGYLLMISKLADAVIDLAVGSLSDRARTRWGRRKPFLAAGALFSVIAFLMLFAPPVLTDTWLIIWMSAGLLIYSLAYSLFNVPYMALPAELTEGFHERTRLISFRTVFVSIGQLLALAGTGWLIEAGGGDRSGFATMGLVMALIIGGAMTATALSMPTHKHKESSTGTHLPGLKEIRAIARNRPFMMLLGAKIFQFLSFASVASTMALYMLNVLNVGYSGLIVFAVTQNIATACAMPLWVRTGRTMGKRQTYLMGVIIFCLVTLSWLFADNTITNTGIIIRGAFGGVGSGAIILMAISMLGDTQSYDRLVTGEAREGLLASAIAVIEKVSYALGVAVLGIFLEALHYVPTTGGKIVEQPESAILALTLGFAVIPAIMFGINGLFLWAYDLDEDKLAAARMATTEGTGATLT</sequence>
<comment type="caution">
    <text evidence="3">The sequence shown here is derived from an EMBL/GenBank/DDBJ whole genome shotgun (WGS) entry which is preliminary data.</text>
</comment>
<comment type="similarity">
    <text evidence="1">Belongs to the sodium:galactoside symporter (TC 2.A.2) family.</text>
</comment>
<keyword evidence="2" id="KW-1133">Transmembrane helix</keyword>
<feature type="transmembrane region" description="Helical" evidence="2">
    <location>
        <begin position="274"/>
        <end position="297"/>
    </location>
</feature>
<gene>
    <name evidence="3" type="ORF">MTR65_14490</name>
</gene>
<evidence type="ECO:0000313" key="3">
    <source>
        <dbReference type="EMBL" id="MCJ1961900.1"/>
    </source>
</evidence>
<keyword evidence="4" id="KW-1185">Reference proteome</keyword>
<evidence type="ECO:0000313" key="4">
    <source>
        <dbReference type="Proteomes" id="UP001162802"/>
    </source>
</evidence>
<feature type="transmembrane region" description="Helical" evidence="2">
    <location>
        <begin position="92"/>
        <end position="111"/>
    </location>
</feature>
<feature type="transmembrane region" description="Helical" evidence="2">
    <location>
        <begin position="419"/>
        <end position="445"/>
    </location>
</feature>
<dbReference type="SUPFAM" id="SSF103473">
    <property type="entry name" value="MFS general substrate transporter"/>
    <property type="match status" value="1"/>
</dbReference>
<keyword evidence="2" id="KW-0812">Transmembrane</keyword>
<feature type="transmembrane region" description="Helical" evidence="2">
    <location>
        <begin position="191"/>
        <end position="211"/>
    </location>
</feature>
<feature type="transmembrane region" description="Helical" evidence="2">
    <location>
        <begin position="21"/>
        <end position="45"/>
    </location>
</feature>
<dbReference type="InterPro" id="IPR036259">
    <property type="entry name" value="MFS_trans_sf"/>
</dbReference>
<dbReference type="InterPro" id="IPR039672">
    <property type="entry name" value="MFS_2"/>
</dbReference>
<feature type="transmembrane region" description="Helical" evidence="2">
    <location>
        <begin position="158"/>
        <end position="179"/>
    </location>
</feature>
<name>A0ABT0AFC8_9SPHN</name>
<organism evidence="3 4">
    <name type="scientific">Novosphingobium mangrovi</name>
    <name type="common">ex Hu et al. 2023</name>
    <dbReference type="NCBI Taxonomy" id="2930094"/>
    <lineage>
        <taxon>Bacteria</taxon>
        <taxon>Pseudomonadati</taxon>
        <taxon>Pseudomonadota</taxon>
        <taxon>Alphaproteobacteria</taxon>
        <taxon>Sphingomonadales</taxon>
        <taxon>Sphingomonadaceae</taxon>
        <taxon>Novosphingobium</taxon>
    </lineage>
</organism>
<feature type="transmembrane region" description="Helical" evidence="2">
    <location>
        <begin position="117"/>
        <end position="137"/>
    </location>
</feature>
<dbReference type="Gene3D" id="1.20.1250.20">
    <property type="entry name" value="MFS general substrate transporter like domains"/>
    <property type="match status" value="2"/>
</dbReference>
<feature type="transmembrane region" description="Helical" evidence="2">
    <location>
        <begin position="309"/>
        <end position="326"/>
    </location>
</feature>
<protein>
    <submittedName>
        <fullName evidence="3">MFS transporter</fullName>
    </submittedName>
</protein>
<feature type="transmembrane region" description="Helical" evidence="2">
    <location>
        <begin position="242"/>
        <end position="268"/>
    </location>
</feature>
<accession>A0ABT0AFC8</accession>
<feature type="transmembrane region" description="Helical" evidence="2">
    <location>
        <begin position="332"/>
        <end position="354"/>
    </location>
</feature>
<feature type="transmembrane region" description="Helical" evidence="2">
    <location>
        <begin position="375"/>
        <end position="399"/>
    </location>
</feature>
<evidence type="ECO:0000256" key="2">
    <source>
        <dbReference type="SAM" id="Phobius"/>
    </source>
</evidence>
<dbReference type="PANTHER" id="PTHR11328">
    <property type="entry name" value="MAJOR FACILITATOR SUPERFAMILY DOMAIN-CONTAINING PROTEIN"/>
    <property type="match status" value="1"/>
</dbReference>
<proteinExistence type="inferred from homology"/>
<keyword evidence="2" id="KW-0472">Membrane</keyword>
<dbReference type="RefSeq" id="WP_052322528.1">
    <property type="nucleotide sequence ID" value="NZ_JALHAT010000028.1"/>
</dbReference>
<dbReference type="PANTHER" id="PTHR11328:SF24">
    <property type="entry name" value="MAJOR FACILITATOR SUPERFAMILY (MFS) PROFILE DOMAIN-CONTAINING PROTEIN"/>
    <property type="match status" value="1"/>
</dbReference>
<dbReference type="EMBL" id="JALHAT010000028">
    <property type="protein sequence ID" value="MCJ1961900.1"/>
    <property type="molecule type" value="Genomic_DNA"/>
</dbReference>
<evidence type="ECO:0000256" key="1">
    <source>
        <dbReference type="ARBA" id="ARBA00009617"/>
    </source>
</evidence>
<dbReference type="Proteomes" id="UP001162802">
    <property type="component" value="Unassembled WGS sequence"/>
</dbReference>
<reference evidence="3" key="1">
    <citation type="submission" date="2022-03" db="EMBL/GenBank/DDBJ databases">
        <title>Identification of a novel bacterium isolated from mangrove sediments.</title>
        <authorList>
            <person name="Pan X."/>
        </authorList>
    </citation>
    <scope>NUCLEOTIDE SEQUENCE</scope>
    <source>
        <strain evidence="3">B2637</strain>
    </source>
</reference>
<feature type="transmembrane region" description="Helical" evidence="2">
    <location>
        <begin position="57"/>
        <end position="80"/>
    </location>
</feature>
<dbReference type="Pfam" id="PF13347">
    <property type="entry name" value="MFS_2"/>
    <property type="match status" value="1"/>
</dbReference>